<comment type="caution">
    <text evidence="1">The sequence shown here is derived from an EMBL/GenBank/DDBJ whole genome shotgun (WGS) entry which is preliminary data.</text>
</comment>
<accession>A0A4P5NUG2</accession>
<proteinExistence type="predicted"/>
<dbReference type="EMBL" id="BDLU01000034">
    <property type="protein sequence ID" value="GCE83511.1"/>
    <property type="molecule type" value="Genomic_DNA"/>
</dbReference>
<protein>
    <submittedName>
        <fullName evidence="1">Uncharacterized protein</fullName>
    </submittedName>
</protein>
<keyword evidence="2" id="KW-1185">Reference proteome</keyword>
<dbReference type="Pfam" id="PF11249">
    <property type="entry name" value="DUF3047"/>
    <property type="match status" value="1"/>
</dbReference>
<name>A0A4P5NUG2_9PROT</name>
<dbReference type="RefSeq" id="WP_141260855.1">
    <property type="nucleotide sequence ID" value="NZ_BDLU01000034.1"/>
</dbReference>
<dbReference type="InterPro" id="IPR021409">
    <property type="entry name" value="DUF3047"/>
</dbReference>
<sequence length="354" mass="39450">MTQSRTETDKQATMAQWDAQQRAAASGILHDIMPVQADDLVLTGGETAWHSIGCSVKKGQHFSVSSTGANIVDREHAVLIQPKYALWIRIGGQGPIRKIIFEKETVFRAWTDGEVEAFTKALSLWASMDGAVLPGPRNACEGGIGVSVRLTDASVTHIQPPEHWTFMDIFGEVTIFSGARTDITVDTHDGDCCILETPVDIPLNDRTRLSWSWLVDKLPSELPEDLVLTHDYISVAVRFDNGRDLTYMWSKELPTDYHFVCPLPWWCDRETHWIVESGTEKLGQWQDAVRPVASDYRKAIGGPLPGRIVAVWLIANSVFQRIGGKARFRNIRLSEDGTDRTVTAGSGLRCYSVR</sequence>
<gene>
    <name evidence="1" type="ORF">MSKU9_1652</name>
</gene>
<dbReference type="Proteomes" id="UP000315095">
    <property type="component" value="Unassembled WGS sequence"/>
</dbReference>
<evidence type="ECO:0000313" key="1">
    <source>
        <dbReference type="EMBL" id="GCE83511.1"/>
    </source>
</evidence>
<organism evidence="1 2">
    <name type="scientific">Komagataeibacter diospyri</name>
    <dbReference type="NCBI Taxonomy" id="1932662"/>
    <lineage>
        <taxon>Bacteria</taxon>
        <taxon>Pseudomonadati</taxon>
        <taxon>Pseudomonadota</taxon>
        <taxon>Alphaproteobacteria</taxon>
        <taxon>Acetobacterales</taxon>
        <taxon>Acetobacteraceae</taxon>
        <taxon>Komagataeibacter</taxon>
    </lineage>
</organism>
<reference evidence="2" key="1">
    <citation type="submission" date="2017-01" db="EMBL/GenBank/DDBJ databases">
        <title>Komagataeibacter sp. MSKU9 whole genome sequencing project.</title>
        <authorList>
            <person name="Matsutani M."/>
            <person name="Naloka K."/>
            <person name="Theeragool G."/>
            <person name="Yakushi T."/>
            <person name="Matsushita K."/>
        </authorList>
    </citation>
    <scope>NUCLEOTIDE SEQUENCE [LARGE SCALE GENOMIC DNA]</scope>
    <source>
        <strain evidence="2">MSKU9</strain>
    </source>
</reference>
<evidence type="ECO:0000313" key="2">
    <source>
        <dbReference type="Proteomes" id="UP000315095"/>
    </source>
</evidence>
<dbReference type="OrthoDB" id="9775969at2"/>
<dbReference type="AlphaFoldDB" id="A0A4P5NUG2"/>